<organism evidence="2">
    <name type="scientific">Arabidopsis thaliana</name>
    <name type="common">Mouse-ear cress</name>
    <dbReference type="NCBI Taxonomy" id="3702"/>
    <lineage>
        <taxon>Eukaryota</taxon>
        <taxon>Viridiplantae</taxon>
        <taxon>Streptophyta</taxon>
        <taxon>Embryophyta</taxon>
        <taxon>Tracheophyta</taxon>
        <taxon>Spermatophyta</taxon>
        <taxon>Magnoliopsida</taxon>
        <taxon>eudicotyledons</taxon>
        <taxon>Gunneridae</taxon>
        <taxon>Pentapetalae</taxon>
        <taxon>rosids</taxon>
        <taxon>malvids</taxon>
        <taxon>Brassicales</taxon>
        <taxon>Brassicaceae</taxon>
        <taxon>Camelineae</taxon>
        <taxon>Arabidopsis</taxon>
    </lineage>
</organism>
<proteinExistence type="evidence at transcript level"/>
<keyword evidence="2" id="KW-0378">Hydrolase</keyword>
<dbReference type="SUPFAM" id="SSF50993">
    <property type="entry name" value="Peptidase/esterase 'gauge' domain"/>
    <property type="match status" value="1"/>
</dbReference>
<dbReference type="AlphaFoldDB" id="Q8GWZ1"/>
<evidence type="ECO:0000313" key="2">
    <source>
        <dbReference type="EMBL" id="BAC43149.1"/>
    </source>
</evidence>
<accession>Q8GWZ1</accession>
<evidence type="ECO:0000259" key="1">
    <source>
        <dbReference type="Pfam" id="PF02897"/>
    </source>
</evidence>
<dbReference type="Pfam" id="PF02897">
    <property type="entry name" value="Peptidase_S9_N"/>
    <property type="match status" value="1"/>
</dbReference>
<dbReference type="EMBL" id="AK118547">
    <property type="protein sequence ID" value="BAC43149.1"/>
    <property type="molecule type" value="mRNA"/>
</dbReference>
<dbReference type="PANTHER" id="PTHR11757">
    <property type="entry name" value="PROTEASE FAMILY S9A OLIGOPEPTIDASE"/>
    <property type="match status" value="1"/>
</dbReference>
<protein>
    <submittedName>
        <fullName evidence="2">Putative protease</fullName>
    </submittedName>
</protein>
<dbReference type="InterPro" id="IPR051543">
    <property type="entry name" value="Serine_Peptidase_S9A"/>
</dbReference>
<dbReference type="GO" id="GO:0006508">
    <property type="term" value="P:proteolysis"/>
    <property type="evidence" value="ECO:0007669"/>
    <property type="project" value="UniProtKB-KW"/>
</dbReference>
<reference evidence="2" key="1">
    <citation type="submission" date="2002-11" db="EMBL/GenBank/DDBJ databases">
        <title>Arabidopsis thaliana full-length cDNA.</title>
        <authorList>
            <person name="Seki M."/>
            <person name="Iida K."/>
            <person name="Satou M."/>
            <person name="Sakurai T."/>
            <person name="Akiyama K."/>
            <person name="Ishida J."/>
            <person name="Nakajima M."/>
            <person name="Enju A."/>
            <person name="Kamiya A."/>
            <person name="Narusaka M."/>
            <person name="Carninci P."/>
            <person name="Kawai J."/>
            <person name="Hayashizaki Y."/>
            <person name="Shinozaki K."/>
        </authorList>
    </citation>
    <scope>NUCLEOTIDE SEQUENCE</scope>
</reference>
<feature type="domain" description="Peptidase S9A N-terminal" evidence="1">
    <location>
        <begin position="3"/>
        <end position="113"/>
    </location>
</feature>
<dbReference type="PANTHER" id="PTHR11757:SF12">
    <property type="entry name" value="PROLYL ENDOPEPTIDASE"/>
    <property type="match status" value="1"/>
</dbReference>
<dbReference type="GO" id="GO:0004252">
    <property type="term" value="F:serine-type endopeptidase activity"/>
    <property type="evidence" value="ECO:0007669"/>
    <property type="project" value="InterPro"/>
</dbReference>
<gene>
    <name evidence="2" type="ordered locus">At1g69020/T6L1_20</name>
</gene>
<keyword evidence="2" id="KW-0645">Protease</keyword>
<sequence length="162" mass="19368">MKNTDDTDFVDFLKRENSYSQAFMADTETLRRDLFSEMKTRIPEEIFTPPERWGQWLYRQYIPKGKEYPLLCRRLEKGKTNWLSGLFRGEEEEVVLDWNQIAEQFGYVHVGVCRFHLIITIWRTRLIPKEMESPCFTLLQMKTKDLTGLLSQMLNQMGEMMP</sequence>
<name>Q8GWZ1_ARATH</name>
<dbReference type="Gene3D" id="2.130.10.120">
    <property type="entry name" value="Prolyl oligopeptidase, N-terminal domain"/>
    <property type="match status" value="1"/>
</dbReference>
<dbReference type="InterPro" id="IPR023302">
    <property type="entry name" value="Pept_S9A_N"/>
</dbReference>